<dbReference type="InterPro" id="IPR011701">
    <property type="entry name" value="MFS"/>
</dbReference>
<feature type="transmembrane region" description="Helical" evidence="6">
    <location>
        <begin position="178"/>
        <end position="197"/>
    </location>
</feature>
<feature type="transmembrane region" description="Helical" evidence="6">
    <location>
        <begin position="381"/>
        <end position="399"/>
    </location>
</feature>
<dbReference type="GO" id="GO:0005886">
    <property type="term" value="C:plasma membrane"/>
    <property type="evidence" value="ECO:0007669"/>
    <property type="project" value="UniProtKB-SubCell"/>
</dbReference>
<keyword evidence="5 6" id="KW-0472">Membrane</keyword>
<dbReference type="CDD" id="cd17324">
    <property type="entry name" value="MFS_NepI_like"/>
    <property type="match status" value="1"/>
</dbReference>
<evidence type="ECO:0000313" key="10">
    <source>
        <dbReference type="Proteomes" id="UP000541583"/>
    </source>
</evidence>
<evidence type="ECO:0000259" key="7">
    <source>
        <dbReference type="PROSITE" id="PS50850"/>
    </source>
</evidence>
<evidence type="ECO:0000313" key="8">
    <source>
        <dbReference type="EMBL" id="MBB6109357.1"/>
    </source>
</evidence>
<dbReference type="AlphaFoldDB" id="A0A1N6X8S3"/>
<dbReference type="Proteomes" id="UP000541583">
    <property type="component" value="Unassembled WGS sequence"/>
</dbReference>
<feature type="transmembrane region" description="Helical" evidence="6">
    <location>
        <begin position="148"/>
        <end position="172"/>
    </location>
</feature>
<evidence type="ECO:0000256" key="6">
    <source>
        <dbReference type="SAM" id="Phobius"/>
    </source>
</evidence>
<feature type="domain" description="Major facilitator superfamily (MFS) profile" evidence="7">
    <location>
        <begin position="24"/>
        <end position="403"/>
    </location>
</feature>
<comment type="subcellular location">
    <subcellularLocation>
        <location evidence="1">Cell membrane</location>
        <topology evidence="1">Multi-pass membrane protein</topology>
    </subcellularLocation>
</comment>
<dbReference type="GO" id="GO:0022857">
    <property type="term" value="F:transmembrane transporter activity"/>
    <property type="evidence" value="ECO:0007669"/>
    <property type="project" value="InterPro"/>
</dbReference>
<dbReference type="InterPro" id="IPR020846">
    <property type="entry name" value="MFS_dom"/>
</dbReference>
<dbReference type="InterPro" id="IPR050189">
    <property type="entry name" value="MFS_Efflux_Transporters"/>
</dbReference>
<feature type="transmembrane region" description="Helical" evidence="6">
    <location>
        <begin position="232"/>
        <end position="252"/>
    </location>
</feature>
<comment type="caution">
    <text evidence="9">The sequence shown here is derived from an EMBL/GenBank/DDBJ whole genome shotgun (WGS) entry which is preliminary data.</text>
</comment>
<dbReference type="EMBL" id="JACHCA010000004">
    <property type="protein sequence ID" value="MBB6127592.1"/>
    <property type="molecule type" value="Genomic_DNA"/>
</dbReference>
<evidence type="ECO:0000256" key="4">
    <source>
        <dbReference type="ARBA" id="ARBA00022989"/>
    </source>
</evidence>
<feature type="transmembrane region" description="Helical" evidence="6">
    <location>
        <begin position="21"/>
        <end position="42"/>
    </location>
</feature>
<name>A0A1N6X8S3_9SPHI</name>
<keyword evidence="10" id="KW-1185">Reference proteome</keyword>
<sequence>MKSDQQLTANPPSITNIIAPPMFLVVILSLGTFIIFFQGFMVAPILPGLAMLFHVSVRHVSFIEPAYLLGYGLVTLVYAPLSDKYGRFPIILFSLSCFIVLTACTGFCHSITQMIILRLLTGFGAGGVAPITIGWIGDNFPYEKRGHALGVFFGFMAGGMAFGSSAGALLTAQLGWQMMFWVAAAVGACVLLVLIINGKYFLYRDAKHAGGFRVMYQSLKEIFFLPRGWRTYLFVLFNGMFHSGVFAWTGYFFYKNYHLNEREIGLALMGYGIPGLLFGPVLGKLADKFGRNKIIPIGILVGALSALSLSINYSLVISCISIATLSLGFDLTQPLYAAIITTLSPKKGAATGLFAFFLFMGYGLGSLVFSLIVNIGLNQTFRLFGIVAVVVAGIAISNFKEEK</sequence>
<keyword evidence="3 6" id="KW-0812">Transmembrane</keyword>
<dbReference type="PANTHER" id="PTHR43124:SF3">
    <property type="entry name" value="CHLORAMPHENICOL EFFLUX PUMP RV0191"/>
    <property type="match status" value="1"/>
</dbReference>
<evidence type="ECO:0000313" key="11">
    <source>
        <dbReference type="Proteomes" id="UP000548326"/>
    </source>
</evidence>
<dbReference type="RefSeq" id="WP_245834678.1">
    <property type="nucleotide sequence ID" value="NZ_FTMG01000004.1"/>
</dbReference>
<feature type="transmembrane region" description="Helical" evidence="6">
    <location>
        <begin position="353"/>
        <end position="375"/>
    </location>
</feature>
<protein>
    <submittedName>
        <fullName evidence="9">MFS family permease</fullName>
    </submittedName>
</protein>
<dbReference type="Pfam" id="PF07690">
    <property type="entry name" value="MFS_1"/>
    <property type="match status" value="1"/>
</dbReference>
<keyword evidence="2" id="KW-1003">Cell membrane</keyword>
<reference evidence="10 11" key="1">
    <citation type="submission" date="2020-08" db="EMBL/GenBank/DDBJ databases">
        <title>Genomic Encyclopedia of Type Strains, Phase IV (KMG-V): Genome sequencing to study the core and pangenomes of soil and plant-associated prokaryotes.</title>
        <authorList>
            <person name="Whitman W."/>
        </authorList>
    </citation>
    <scope>NUCLEOTIDE SEQUENCE [LARGE SCALE GENOMIC DNA]</scope>
    <source>
        <strain evidence="8 10">ANJLi2</strain>
        <strain evidence="9 11">MP601</strain>
    </source>
</reference>
<feature type="transmembrane region" description="Helical" evidence="6">
    <location>
        <begin position="115"/>
        <end position="136"/>
    </location>
</feature>
<dbReference type="InterPro" id="IPR036259">
    <property type="entry name" value="MFS_trans_sf"/>
</dbReference>
<accession>A0A1N6X8S3</accession>
<dbReference type="InterPro" id="IPR001958">
    <property type="entry name" value="Tet-R_TetA/multi-R_MdtG-like"/>
</dbReference>
<evidence type="ECO:0000256" key="3">
    <source>
        <dbReference type="ARBA" id="ARBA00022692"/>
    </source>
</evidence>
<dbReference type="STRING" id="354630.SAMN05421821_104231"/>
<proteinExistence type="predicted"/>
<feature type="transmembrane region" description="Helical" evidence="6">
    <location>
        <begin position="88"/>
        <end position="109"/>
    </location>
</feature>
<dbReference type="EMBL" id="JACHCB010000004">
    <property type="protein sequence ID" value="MBB6109357.1"/>
    <property type="molecule type" value="Genomic_DNA"/>
</dbReference>
<dbReference type="Proteomes" id="UP000548326">
    <property type="component" value="Unassembled WGS sequence"/>
</dbReference>
<evidence type="ECO:0000256" key="2">
    <source>
        <dbReference type="ARBA" id="ARBA00022475"/>
    </source>
</evidence>
<feature type="transmembrane region" description="Helical" evidence="6">
    <location>
        <begin position="264"/>
        <end position="282"/>
    </location>
</feature>
<feature type="transmembrane region" description="Helical" evidence="6">
    <location>
        <begin position="62"/>
        <end position="81"/>
    </location>
</feature>
<dbReference type="Gene3D" id="1.20.1250.20">
    <property type="entry name" value="MFS general substrate transporter like domains"/>
    <property type="match status" value="2"/>
</dbReference>
<feature type="transmembrane region" description="Helical" evidence="6">
    <location>
        <begin position="294"/>
        <end position="314"/>
    </location>
</feature>
<evidence type="ECO:0000256" key="5">
    <source>
        <dbReference type="ARBA" id="ARBA00023136"/>
    </source>
</evidence>
<dbReference type="PROSITE" id="PS50850">
    <property type="entry name" value="MFS"/>
    <property type="match status" value="1"/>
</dbReference>
<keyword evidence="4 6" id="KW-1133">Transmembrane helix</keyword>
<organism evidence="9 11">
    <name type="scientific">Mucilaginibacter lappiensis</name>
    <dbReference type="NCBI Taxonomy" id="354630"/>
    <lineage>
        <taxon>Bacteria</taxon>
        <taxon>Pseudomonadati</taxon>
        <taxon>Bacteroidota</taxon>
        <taxon>Sphingobacteriia</taxon>
        <taxon>Sphingobacteriales</taxon>
        <taxon>Sphingobacteriaceae</taxon>
        <taxon>Mucilaginibacter</taxon>
    </lineage>
</organism>
<dbReference type="PRINTS" id="PR01035">
    <property type="entry name" value="TCRTETA"/>
</dbReference>
<evidence type="ECO:0000256" key="1">
    <source>
        <dbReference type="ARBA" id="ARBA00004651"/>
    </source>
</evidence>
<dbReference type="PANTHER" id="PTHR43124">
    <property type="entry name" value="PURINE EFFLUX PUMP PBUE"/>
    <property type="match status" value="1"/>
</dbReference>
<gene>
    <name evidence="9" type="ORF">HDF22_001700</name>
    <name evidence="8" type="ORF">HDF23_002104</name>
</gene>
<dbReference type="SUPFAM" id="SSF103473">
    <property type="entry name" value="MFS general substrate transporter"/>
    <property type="match status" value="1"/>
</dbReference>
<evidence type="ECO:0000313" key="9">
    <source>
        <dbReference type="EMBL" id="MBB6127592.1"/>
    </source>
</evidence>